<dbReference type="AlphaFoldDB" id="A0A6A5H1I1"/>
<evidence type="ECO:0000313" key="3">
    <source>
        <dbReference type="EMBL" id="KAF1760775.1"/>
    </source>
</evidence>
<accession>A0A6A5H1I1</accession>
<proteinExistence type="predicted"/>
<dbReference type="InterPro" id="IPR053222">
    <property type="entry name" value="Zygotic_Embryogenesis-Asso"/>
</dbReference>
<dbReference type="Proteomes" id="UP000483820">
    <property type="component" value="Chromosome III"/>
</dbReference>
<dbReference type="PANTHER" id="PTHR22899:SF0">
    <property type="entry name" value="F-BOX ASSOCIATED DOMAIN-CONTAINING PROTEIN-RELATED"/>
    <property type="match status" value="1"/>
</dbReference>
<evidence type="ECO:0000256" key="1">
    <source>
        <dbReference type="SAM" id="MobiDB-lite"/>
    </source>
</evidence>
<comment type="caution">
    <text evidence="3">The sequence shown here is derived from an EMBL/GenBank/DDBJ whole genome shotgun (WGS) entry which is preliminary data.</text>
</comment>
<dbReference type="Pfam" id="PF07735">
    <property type="entry name" value="FBA_2"/>
    <property type="match status" value="1"/>
</dbReference>
<dbReference type="EMBL" id="WUAV01000003">
    <property type="protein sequence ID" value="KAF1760775.1"/>
    <property type="molecule type" value="Genomic_DNA"/>
</dbReference>
<feature type="domain" description="Sdz-33 F-box" evidence="2">
    <location>
        <begin position="243"/>
        <end position="309"/>
    </location>
</feature>
<evidence type="ECO:0000259" key="2">
    <source>
        <dbReference type="Pfam" id="PF07735"/>
    </source>
</evidence>
<name>A0A6A5H1I1_CAERE</name>
<feature type="region of interest" description="Disordered" evidence="1">
    <location>
        <begin position="38"/>
        <end position="130"/>
    </location>
</feature>
<protein>
    <recommendedName>
        <fullName evidence="2">Sdz-33 F-box domain-containing protein</fullName>
    </recommendedName>
</protein>
<dbReference type="PANTHER" id="PTHR22899">
    <property type="entry name" value="CYCLIN-RELATED F-BOX FAMILY"/>
    <property type="match status" value="1"/>
</dbReference>
<dbReference type="GeneID" id="9805402"/>
<evidence type="ECO:0000313" key="4">
    <source>
        <dbReference type="Proteomes" id="UP000483820"/>
    </source>
</evidence>
<reference evidence="3 4" key="1">
    <citation type="submission" date="2019-12" db="EMBL/GenBank/DDBJ databases">
        <title>Chromosome-level assembly of the Caenorhabditis remanei genome.</title>
        <authorList>
            <person name="Teterina A.A."/>
            <person name="Willis J.H."/>
            <person name="Phillips P.C."/>
        </authorList>
    </citation>
    <scope>NUCLEOTIDE SEQUENCE [LARGE SCALE GENOMIC DNA]</scope>
    <source>
        <strain evidence="3 4">PX506</strain>
        <tissue evidence="3">Whole organism</tissue>
    </source>
</reference>
<feature type="compositionally biased region" description="Basic and acidic residues" evidence="1">
    <location>
        <begin position="89"/>
        <end position="99"/>
    </location>
</feature>
<dbReference type="KEGG" id="crq:GCK72_009025"/>
<dbReference type="RefSeq" id="XP_003099470.2">
    <property type="nucleotide sequence ID" value="XM_003099422.2"/>
</dbReference>
<feature type="compositionally biased region" description="Acidic residues" evidence="1">
    <location>
        <begin position="46"/>
        <end position="88"/>
    </location>
</feature>
<sequence>MRSGNLRNAGVPHNVHFHYESFKSNDFVEFTDNLFDEREHLHDPDSDFDDDESEGSEDEEDGREEENQGDNLMEDTDSDRDEEDLNEQEEYRRVASRESESDEVDDEDEDDEQESEEESEDADDEDEEVDEAPNHYFQVLRAMDHTPVPLQDFEWNLSVIDVRTLIDHCFEVYHMSQISAFYVWNGCEQLDFEVIRETIRGYNILQFEVRTESYAFARDMMNLQIPVKRLEINALCFENTLSLHKTLIQNHDVISLNEPVVRNHTLIADDLLLINSAFVEIYDAIISNKELNKFMKHWILGSNRRMKHIILRKIGDAGFNKDTIFKGISHEEFPEGVVRECKVLTGGAFVTVKIASGFNFFREDHTEATIRMKNRRGRAALEFIVWD</sequence>
<gene>
    <name evidence="3" type="ORF">GCK72_009025</name>
</gene>
<dbReference type="CTD" id="9805402"/>
<organism evidence="3 4">
    <name type="scientific">Caenorhabditis remanei</name>
    <name type="common">Caenorhabditis vulgaris</name>
    <dbReference type="NCBI Taxonomy" id="31234"/>
    <lineage>
        <taxon>Eukaryota</taxon>
        <taxon>Metazoa</taxon>
        <taxon>Ecdysozoa</taxon>
        <taxon>Nematoda</taxon>
        <taxon>Chromadorea</taxon>
        <taxon>Rhabditida</taxon>
        <taxon>Rhabditina</taxon>
        <taxon>Rhabditomorpha</taxon>
        <taxon>Rhabditoidea</taxon>
        <taxon>Rhabditidae</taxon>
        <taxon>Peloderinae</taxon>
        <taxon>Caenorhabditis</taxon>
    </lineage>
</organism>
<feature type="compositionally biased region" description="Acidic residues" evidence="1">
    <location>
        <begin position="100"/>
        <end position="130"/>
    </location>
</feature>
<dbReference type="InterPro" id="IPR012885">
    <property type="entry name" value="F-box_Sdz-33"/>
</dbReference>